<dbReference type="Proteomes" id="UP000274822">
    <property type="component" value="Unassembled WGS sequence"/>
</dbReference>
<dbReference type="CDD" id="cd00198">
    <property type="entry name" value="vWFA"/>
    <property type="match status" value="1"/>
</dbReference>
<dbReference type="PROSITE" id="PS50234">
    <property type="entry name" value="VWFA"/>
    <property type="match status" value="1"/>
</dbReference>
<name>A0A433Q667_9FUNG</name>
<dbReference type="InterPro" id="IPR036465">
    <property type="entry name" value="vWFA_dom_sf"/>
</dbReference>
<sequence length="1003" mass="111033">MTVILEDLFLTLFNAAVSNLILYKNNFALGRDISSMFHRFQDGATIFDPSSTSHMFTSRLAIIIKDVPKQDRVGIVHEFRSKFTQIVSEEGEDNFISRLHKGQMSILPWPVFNDSGFYSTLSDTQLLIGEEPFSLTYSFEKIPGRSRVEIRKGANFFAHHQNHHGEAEGLRLVFSGQQYGSNSGLCHTLSHQASSCLGCRGGGTDVRAPQEDDTVTFNDLFDGTGIIINDHPIMSDCGLNLSPLPGTSFRDFSSKLRAFFEKHAQERESTPIDADWYALYSAFVKHMIARRIRRARQWFSANTARFPSDHPEISAASYELEQESDRLVAAWSLCGLTCENCSLRCLEQRDHSGHHDCFTDHRCKYGCEFAQDHRSSQTPPCSMPAGHDGAHVCTESEHFCGEPCALNGKRNCQGICMMQIGHGGESHLCASRVHYCGEACSLSNVADSTSGSQFSCMNMCIVPYEEPHTVHKCENMMACPLRCCLPQCNKKCSSNDHFHALLNPSEAHICGDDHQCVEECEAKGICEIQIQPKAQEEHYVNMHGTFAYTKVTSAISGGFGINAIPNNIGLIYPGNTIQTVFSAVDDEFEYNGFTFNTGDRGSCFLCNMFCKDLGRHKHIDYCQSAASTTCSGEGIQHISEKINPDPDRPKDFVKHGLYWKRTGFKDPYSKDDQEFFSKCDALCCGEEHQIKATQAASSAEGSNAITPTKSYCELPLFHAPLPDGSAPPNGGVGYVSVDGHYFKCQNPAMIGSDFHIIFVIDRSGSMASTDCKPLPNTPVERQLRITHNNRLGAVYDAVHRFVHTRQSTLRNRALGGATSTSPSNSNDTVSMVLFDDKVVTAFANETLVGFGGVVSEMQKHLPRGGTSFGVGIKQATDVCVQHHDQRRVPVIIFLSDGGCTDNFQNAMGLQQLFDSTASVGVKPFLITVRFGNDMSGAQMLRSMADYAEKHHKNTASRQTSSAFNSSRSFKCAYFEALDEFQLAECFTGLAKSLKEYKPALIRR</sequence>
<evidence type="ECO:0000259" key="1">
    <source>
        <dbReference type="PROSITE" id="PS50234"/>
    </source>
</evidence>
<organism evidence="2 3">
    <name type="scientific">Jimgerdemannia flammicorona</name>
    <dbReference type="NCBI Taxonomy" id="994334"/>
    <lineage>
        <taxon>Eukaryota</taxon>
        <taxon>Fungi</taxon>
        <taxon>Fungi incertae sedis</taxon>
        <taxon>Mucoromycota</taxon>
        <taxon>Mucoromycotina</taxon>
        <taxon>Endogonomycetes</taxon>
        <taxon>Endogonales</taxon>
        <taxon>Endogonaceae</taxon>
        <taxon>Jimgerdemannia</taxon>
    </lineage>
</organism>
<evidence type="ECO:0000313" key="2">
    <source>
        <dbReference type="EMBL" id="RUS25274.1"/>
    </source>
</evidence>
<feature type="domain" description="VWFA" evidence="1">
    <location>
        <begin position="755"/>
        <end position="986"/>
    </location>
</feature>
<comment type="caution">
    <text evidence="2">The sequence shown here is derived from an EMBL/GenBank/DDBJ whole genome shotgun (WGS) entry which is preliminary data.</text>
</comment>
<keyword evidence="3" id="KW-1185">Reference proteome</keyword>
<accession>A0A433Q667</accession>
<dbReference type="InterPro" id="IPR002035">
    <property type="entry name" value="VWF_A"/>
</dbReference>
<protein>
    <recommendedName>
        <fullName evidence="1">VWFA domain-containing protein</fullName>
    </recommendedName>
</protein>
<gene>
    <name evidence="2" type="ORF">BC938DRAFT_472396</name>
</gene>
<reference evidence="2 3" key="1">
    <citation type="journal article" date="2018" name="New Phytol.">
        <title>Phylogenomics of Endogonaceae and evolution of mycorrhizas within Mucoromycota.</title>
        <authorList>
            <person name="Chang Y."/>
            <person name="Desiro A."/>
            <person name="Na H."/>
            <person name="Sandor L."/>
            <person name="Lipzen A."/>
            <person name="Clum A."/>
            <person name="Barry K."/>
            <person name="Grigoriev I.V."/>
            <person name="Martin F.M."/>
            <person name="Stajich J.E."/>
            <person name="Smith M.E."/>
            <person name="Bonito G."/>
            <person name="Spatafora J.W."/>
        </authorList>
    </citation>
    <scope>NUCLEOTIDE SEQUENCE [LARGE SCALE GENOMIC DNA]</scope>
    <source>
        <strain evidence="2 3">AD002</strain>
    </source>
</reference>
<dbReference type="AlphaFoldDB" id="A0A433Q667"/>
<proteinExistence type="predicted"/>
<evidence type="ECO:0000313" key="3">
    <source>
        <dbReference type="Proteomes" id="UP000274822"/>
    </source>
</evidence>
<dbReference type="Pfam" id="PF13519">
    <property type="entry name" value="VWA_2"/>
    <property type="match status" value="1"/>
</dbReference>
<dbReference type="Gene3D" id="3.40.50.410">
    <property type="entry name" value="von Willebrand factor, type A domain"/>
    <property type="match status" value="1"/>
</dbReference>
<dbReference type="SMART" id="SM00327">
    <property type="entry name" value="VWA"/>
    <property type="match status" value="1"/>
</dbReference>
<dbReference type="SUPFAM" id="SSF53300">
    <property type="entry name" value="vWA-like"/>
    <property type="match status" value="1"/>
</dbReference>
<dbReference type="EMBL" id="RBNJ01013430">
    <property type="protein sequence ID" value="RUS25274.1"/>
    <property type="molecule type" value="Genomic_DNA"/>
</dbReference>